<dbReference type="AlphaFoldDB" id="A0A3M7S3A2"/>
<keyword evidence="1" id="KW-1133">Transmembrane helix</keyword>
<dbReference type="Proteomes" id="UP000276133">
    <property type="component" value="Unassembled WGS sequence"/>
</dbReference>
<proteinExistence type="predicted"/>
<keyword evidence="1" id="KW-0812">Transmembrane</keyword>
<reference evidence="2 3" key="1">
    <citation type="journal article" date="2018" name="Sci. Rep.">
        <title>Genomic signatures of local adaptation to the degree of environmental predictability in rotifers.</title>
        <authorList>
            <person name="Franch-Gras L."/>
            <person name="Hahn C."/>
            <person name="Garcia-Roger E.M."/>
            <person name="Carmona M.J."/>
            <person name="Serra M."/>
            <person name="Gomez A."/>
        </authorList>
    </citation>
    <scope>NUCLEOTIDE SEQUENCE [LARGE SCALE GENOMIC DNA]</scope>
    <source>
        <strain evidence="2">HYR1</strain>
    </source>
</reference>
<comment type="caution">
    <text evidence="2">The sequence shown here is derived from an EMBL/GenBank/DDBJ whole genome shotgun (WGS) entry which is preliminary data.</text>
</comment>
<name>A0A3M7S3A2_BRAPC</name>
<feature type="transmembrane region" description="Helical" evidence="1">
    <location>
        <begin position="6"/>
        <end position="26"/>
    </location>
</feature>
<accession>A0A3M7S3A2</accession>
<gene>
    <name evidence="2" type="ORF">BpHYR1_027661</name>
</gene>
<keyword evidence="3" id="KW-1185">Reference proteome</keyword>
<keyword evidence="1" id="KW-0472">Membrane</keyword>
<evidence type="ECO:0000256" key="1">
    <source>
        <dbReference type="SAM" id="Phobius"/>
    </source>
</evidence>
<protein>
    <submittedName>
        <fullName evidence="2">Uncharacterized protein</fullName>
    </submittedName>
</protein>
<dbReference type="EMBL" id="REGN01002105">
    <property type="protein sequence ID" value="RNA30296.1"/>
    <property type="molecule type" value="Genomic_DNA"/>
</dbReference>
<organism evidence="2 3">
    <name type="scientific">Brachionus plicatilis</name>
    <name type="common">Marine rotifer</name>
    <name type="synonym">Brachionus muelleri</name>
    <dbReference type="NCBI Taxonomy" id="10195"/>
    <lineage>
        <taxon>Eukaryota</taxon>
        <taxon>Metazoa</taxon>
        <taxon>Spiralia</taxon>
        <taxon>Gnathifera</taxon>
        <taxon>Rotifera</taxon>
        <taxon>Eurotatoria</taxon>
        <taxon>Monogononta</taxon>
        <taxon>Pseudotrocha</taxon>
        <taxon>Ploima</taxon>
        <taxon>Brachionidae</taxon>
        <taxon>Brachionus</taxon>
    </lineage>
</organism>
<evidence type="ECO:0000313" key="3">
    <source>
        <dbReference type="Proteomes" id="UP000276133"/>
    </source>
</evidence>
<sequence length="104" mass="12232">MDDDKADFNIGISIYIYICLITLKNLNKLKIQIRESDQIKKKIQQCRIFFVRIAFGSKREKSYGEDFLNLFPAEACHINLGNMRGVRHCEFWNKEQKLCKNSAI</sequence>
<evidence type="ECO:0000313" key="2">
    <source>
        <dbReference type="EMBL" id="RNA30296.1"/>
    </source>
</evidence>